<dbReference type="PIRSF" id="PIRSF000799">
    <property type="entry name" value="DNA_pol_eps_2"/>
    <property type="match status" value="1"/>
</dbReference>
<feature type="compositionally biased region" description="Basic and acidic residues" evidence="7">
    <location>
        <begin position="579"/>
        <end position="588"/>
    </location>
</feature>
<proteinExistence type="inferred from homology"/>
<evidence type="ECO:0000259" key="9">
    <source>
        <dbReference type="Pfam" id="PF12213"/>
    </source>
</evidence>
<feature type="domain" description="DNA polymerase alpha/delta/epsilon subunit B" evidence="8">
    <location>
        <begin position="294"/>
        <end position="514"/>
    </location>
</feature>
<dbReference type="GO" id="GO:0003677">
    <property type="term" value="F:DNA binding"/>
    <property type="evidence" value="ECO:0007669"/>
    <property type="project" value="UniProtKB-UniRule"/>
</dbReference>
<dbReference type="RefSeq" id="XP_025408883.1">
    <property type="nucleotide sequence ID" value="XM_025553098.1"/>
</dbReference>
<dbReference type="Pfam" id="PF12213">
    <property type="entry name" value="Dpoe2NT"/>
    <property type="match status" value="1"/>
</dbReference>
<dbReference type="PANTHER" id="PTHR12708:SF0">
    <property type="entry name" value="DNA POLYMERASE EPSILON SUBUNIT 2"/>
    <property type="match status" value="1"/>
</dbReference>
<feature type="domain" description="DNA polymerase epsilon subunit B N-terminal" evidence="9">
    <location>
        <begin position="4"/>
        <end position="74"/>
    </location>
</feature>
<keyword evidence="3 6" id="KW-0235">DNA replication</keyword>
<name>A0A8B8FDR6_9HEMI</name>
<dbReference type="InterPro" id="IPR007185">
    <property type="entry name" value="DNA_pol_a/d/e_bsu"/>
</dbReference>
<evidence type="ECO:0000256" key="5">
    <source>
        <dbReference type="ARBA" id="ARBA00023242"/>
    </source>
</evidence>
<comment type="similarity">
    <text evidence="2 6">Belongs to the DNA polymerase epsilon subunit B family.</text>
</comment>
<sequence length="588" mass="66631">MTETARLRRLIVSTFSLNGLTIQEKSCAHLAQQLGPLETTEERDQWLEKIVDYVRSSNTNEGNIVTYELLVKALKFCCDLQVLNDEDILRVIPAYKLPRYRYCALTKKFLRISSETSMFGNAQSKISQYVDRYTVIRQRMSRIKTVTDGTLNQPLTIGDKIRDVDYLLSSGAGLKFNGSSKKNPILLLGILVQLKEGGRHYLEDPTGAIPLDLSKTDFKKGFFSENCCVLAEGYFCHDREVFSVTDMALPPSERTEISKIYFGESNIYSDDNDHNLHSCNPKLLEYEQHKQRMIVFVCDVFLDDPKVVKKFHTLLNAYNEVGPVAIVMMGDYLSCRVPSHRYAQELKAHLNELGHYIHDMTPVLCKQTTFVLLSGPGDRYCGAAGASILPRPTIPACLTEEFHRLVPRSVFTTNPCRLQYCTQQIHIIRADGLMNKTANYDVRLKSMDRKKYSSVAETDDNTVNNYIKTLESQSHLITVPLDICPTYWPLASHSLSLYPMPDLVCIADANAPEYSTRNSNDPNSSNTKISSSGCVFFNPSSFARNKYTFSVYMTAQHQIEESQLPDDEEDTNMDSDDIVAPKEKHIGR</sequence>
<evidence type="ECO:0000313" key="11">
    <source>
        <dbReference type="RefSeq" id="XP_025408883.1"/>
    </source>
</evidence>
<reference evidence="11" key="1">
    <citation type="submission" date="2025-08" db="UniProtKB">
        <authorList>
            <consortium name="RefSeq"/>
        </authorList>
    </citation>
    <scope>IDENTIFICATION</scope>
    <source>
        <tissue evidence="11">Whole body</tissue>
    </source>
</reference>
<evidence type="ECO:0000256" key="2">
    <source>
        <dbReference type="ARBA" id="ARBA00009560"/>
    </source>
</evidence>
<evidence type="ECO:0000256" key="6">
    <source>
        <dbReference type="PIRNR" id="PIRNR000799"/>
    </source>
</evidence>
<keyword evidence="4 6" id="KW-0238">DNA-binding</keyword>
<evidence type="ECO:0000259" key="8">
    <source>
        <dbReference type="Pfam" id="PF04042"/>
    </source>
</evidence>
<gene>
    <name evidence="11" type="primary">LOC112682485</name>
</gene>
<comment type="function">
    <text evidence="6">Participates in DNA repair and in chromosomal DNA replication.</text>
</comment>
<organism evidence="10 11">
    <name type="scientific">Sipha flava</name>
    <name type="common">yellow sugarcane aphid</name>
    <dbReference type="NCBI Taxonomy" id="143950"/>
    <lineage>
        <taxon>Eukaryota</taxon>
        <taxon>Metazoa</taxon>
        <taxon>Ecdysozoa</taxon>
        <taxon>Arthropoda</taxon>
        <taxon>Hexapoda</taxon>
        <taxon>Insecta</taxon>
        <taxon>Pterygota</taxon>
        <taxon>Neoptera</taxon>
        <taxon>Paraneoptera</taxon>
        <taxon>Hemiptera</taxon>
        <taxon>Sternorrhyncha</taxon>
        <taxon>Aphidomorpha</taxon>
        <taxon>Aphidoidea</taxon>
        <taxon>Aphididae</taxon>
        <taxon>Sipha</taxon>
    </lineage>
</organism>
<dbReference type="InterPro" id="IPR024639">
    <property type="entry name" value="DNA_pol_e_bsu_N"/>
</dbReference>
<protein>
    <recommendedName>
        <fullName evidence="6">DNA polymerase epsilon subunit</fullName>
    </recommendedName>
    <alternativeName>
        <fullName evidence="6">DNA polymerase II subunit 2</fullName>
    </alternativeName>
</protein>
<keyword evidence="10" id="KW-1185">Reference proteome</keyword>
<dbReference type="GO" id="GO:0042276">
    <property type="term" value="P:error-prone translesion synthesis"/>
    <property type="evidence" value="ECO:0007669"/>
    <property type="project" value="TreeGrafter"/>
</dbReference>
<keyword evidence="5 6" id="KW-0539">Nucleus</keyword>
<dbReference type="Proteomes" id="UP000694846">
    <property type="component" value="Unplaced"/>
</dbReference>
<feature type="region of interest" description="Disordered" evidence="7">
    <location>
        <begin position="560"/>
        <end position="588"/>
    </location>
</feature>
<dbReference type="Pfam" id="PF04042">
    <property type="entry name" value="DNA_pol_E_B"/>
    <property type="match status" value="1"/>
</dbReference>
<evidence type="ECO:0000256" key="1">
    <source>
        <dbReference type="ARBA" id="ARBA00004123"/>
    </source>
</evidence>
<dbReference type="GeneID" id="112682485"/>
<dbReference type="Gene3D" id="1.10.8.60">
    <property type="match status" value="1"/>
</dbReference>
<evidence type="ECO:0000256" key="4">
    <source>
        <dbReference type="ARBA" id="ARBA00023125"/>
    </source>
</evidence>
<accession>A0A8B8FDR6</accession>
<comment type="subcellular location">
    <subcellularLocation>
        <location evidence="1 6">Nucleus</location>
    </subcellularLocation>
</comment>
<dbReference type="OrthoDB" id="10254730at2759"/>
<dbReference type="InterPro" id="IPR016266">
    <property type="entry name" value="POLE2"/>
</dbReference>
<evidence type="ECO:0000256" key="3">
    <source>
        <dbReference type="ARBA" id="ARBA00022705"/>
    </source>
</evidence>
<feature type="compositionally biased region" description="Acidic residues" evidence="7">
    <location>
        <begin position="563"/>
        <end position="577"/>
    </location>
</feature>
<dbReference type="GO" id="GO:0006261">
    <property type="term" value="P:DNA-templated DNA replication"/>
    <property type="evidence" value="ECO:0007669"/>
    <property type="project" value="InterPro"/>
</dbReference>
<dbReference type="CTD" id="136029154"/>
<dbReference type="GO" id="GO:0008622">
    <property type="term" value="C:epsilon DNA polymerase complex"/>
    <property type="evidence" value="ECO:0007669"/>
    <property type="project" value="UniProtKB-UniRule"/>
</dbReference>
<dbReference type="PANTHER" id="PTHR12708">
    <property type="entry name" value="DNA POLYMERASE EPSILON SUBUNIT B"/>
    <property type="match status" value="1"/>
</dbReference>
<evidence type="ECO:0000256" key="7">
    <source>
        <dbReference type="SAM" id="MobiDB-lite"/>
    </source>
</evidence>
<dbReference type="AlphaFoldDB" id="A0A8B8FDR6"/>
<evidence type="ECO:0000313" key="10">
    <source>
        <dbReference type="Proteomes" id="UP000694846"/>
    </source>
</evidence>